<dbReference type="EMBL" id="QGNW01000027">
    <property type="protein sequence ID" value="RVX12580.1"/>
    <property type="molecule type" value="Genomic_DNA"/>
</dbReference>
<proteinExistence type="predicted"/>
<dbReference type="AlphaFoldDB" id="A0A438JUD9"/>
<evidence type="ECO:0000256" key="1">
    <source>
        <dbReference type="SAM" id="MobiDB-lite"/>
    </source>
</evidence>
<organism evidence="2 3">
    <name type="scientific">Vitis vinifera</name>
    <name type="common">Grape</name>
    <dbReference type="NCBI Taxonomy" id="29760"/>
    <lineage>
        <taxon>Eukaryota</taxon>
        <taxon>Viridiplantae</taxon>
        <taxon>Streptophyta</taxon>
        <taxon>Embryophyta</taxon>
        <taxon>Tracheophyta</taxon>
        <taxon>Spermatophyta</taxon>
        <taxon>Magnoliopsida</taxon>
        <taxon>eudicotyledons</taxon>
        <taxon>Gunneridae</taxon>
        <taxon>Pentapetalae</taxon>
        <taxon>rosids</taxon>
        <taxon>Vitales</taxon>
        <taxon>Vitaceae</taxon>
        <taxon>Viteae</taxon>
        <taxon>Vitis</taxon>
    </lineage>
</organism>
<dbReference type="PANTHER" id="PTHR33265">
    <property type="entry name" value="AVR9/CF-9 RAPIDLY ELICITED PROTEIN-RELATED"/>
    <property type="match status" value="1"/>
</dbReference>
<feature type="region of interest" description="Disordered" evidence="1">
    <location>
        <begin position="236"/>
        <end position="266"/>
    </location>
</feature>
<dbReference type="Proteomes" id="UP000288805">
    <property type="component" value="Unassembled WGS sequence"/>
</dbReference>
<comment type="caution">
    <text evidence="2">The sequence shown here is derived from an EMBL/GenBank/DDBJ whole genome shotgun (WGS) entry which is preliminary data.</text>
</comment>
<sequence>MPKKRSPIFQKVSNLLRISIFVAKMGKPISSNLIVFLRKSRKPKNFKLLKHYNYGYTEEYQFSPSSTPLFQYRGKTLKNGGARDMCSMFFLCRCLGSFRADPGDGDYALEALPAVEDANAGESWGPLDWGDEEDSVDQRAERFIERSVSLPPAHQLHVSDHMDQNKAMIAQPSKQSRDSPWALKDQINTLAPLLNQLTSSHPFLLFLLDSHPSFSTESNLTLGDCEDALSPIREGSLKEETEPNSPNSQTAEITPATLDCNQYATN</sequence>
<accession>A0A438JUD9</accession>
<protein>
    <submittedName>
        <fullName evidence="2">Uncharacterized protein</fullName>
    </submittedName>
</protein>
<evidence type="ECO:0000313" key="2">
    <source>
        <dbReference type="EMBL" id="RVX12580.1"/>
    </source>
</evidence>
<evidence type="ECO:0000313" key="3">
    <source>
        <dbReference type="Proteomes" id="UP000288805"/>
    </source>
</evidence>
<name>A0A438JUD9_VITVI</name>
<reference evidence="2 3" key="1">
    <citation type="journal article" date="2018" name="PLoS Genet.">
        <title>Population sequencing reveals clonal diversity and ancestral inbreeding in the grapevine cultivar Chardonnay.</title>
        <authorList>
            <person name="Roach M.J."/>
            <person name="Johnson D.L."/>
            <person name="Bohlmann J."/>
            <person name="van Vuuren H.J."/>
            <person name="Jones S.J."/>
            <person name="Pretorius I.S."/>
            <person name="Schmidt S.A."/>
            <person name="Borneman A.R."/>
        </authorList>
    </citation>
    <scope>NUCLEOTIDE SEQUENCE [LARGE SCALE GENOMIC DNA]</scope>
    <source>
        <strain evidence="3">cv. Chardonnay</strain>
        <tissue evidence="2">Leaf</tissue>
    </source>
</reference>
<feature type="compositionally biased region" description="Polar residues" evidence="1">
    <location>
        <begin position="243"/>
        <end position="252"/>
    </location>
</feature>
<gene>
    <name evidence="2" type="ORF">CK203_011802</name>
</gene>
<dbReference type="PANTHER" id="PTHR33265:SF10">
    <property type="entry name" value="OS01G0133200 PROTEIN"/>
    <property type="match status" value="1"/>
</dbReference>